<feature type="binding site" evidence="5">
    <location>
        <position position="71"/>
    </location>
    <ligand>
        <name>dimethylallyl diphosphate</name>
        <dbReference type="ChEBI" id="CHEBI:57623"/>
    </ligand>
</feature>
<keyword evidence="2 5" id="KW-0479">Metal-binding</keyword>
<dbReference type="HOGENOM" id="CLU_015805_3_1_9"/>
<feature type="binding site" evidence="5">
    <location>
        <position position="217"/>
    </location>
    <ligand>
        <name>isopentenyl diphosphate</name>
        <dbReference type="ChEBI" id="CHEBI:128769"/>
    </ligand>
</feature>
<dbReference type="GO" id="GO:0046872">
    <property type="term" value="F:metal ion binding"/>
    <property type="evidence" value="ECO:0007669"/>
    <property type="project" value="UniProtKB-KW"/>
</dbReference>
<comment type="similarity">
    <text evidence="5">Belongs to the IspH family.</text>
</comment>
<dbReference type="Gene3D" id="3.40.50.11270">
    <property type="match status" value="1"/>
</dbReference>
<dbReference type="EMBL" id="CAVN010000095">
    <property type="protein sequence ID" value="CDF58163.1"/>
    <property type="molecule type" value="Genomic_DNA"/>
</dbReference>
<feature type="binding site" evidence="5">
    <location>
        <position position="38"/>
    </location>
    <ligand>
        <name>dimethylallyl diphosphate</name>
        <dbReference type="ChEBI" id="CHEBI:57623"/>
    </ligand>
</feature>
<dbReference type="UniPathway" id="UPA00056">
    <property type="reaction ID" value="UER00097"/>
</dbReference>
<dbReference type="Gene3D" id="2.40.50.140">
    <property type="entry name" value="Nucleic acid-binding proteins"/>
    <property type="match status" value="3"/>
</dbReference>
<dbReference type="CDD" id="cd05687">
    <property type="entry name" value="S1_RPS1_repeat_ec1_hs1"/>
    <property type="match status" value="1"/>
</dbReference>
<comment type="caution">
    <text evidence="7">The sequence shown here is derived from an EMBL/GenBank/DDBJ whole genome shotgun (WGS) entry which is preliminary data.</text>
</comment>
<dbReference type="NCBIfam" id="TIGR00216">
    <property type="entry name" value="ispH_lytB"/>
    <property type="match status" value="1"/>
</dbReference>
<evidence type="ECO:0000256" key="4">
    <source>
        <dbReference type="ARBA" id="ARBA00023014"/>
    </source>
</evidence>
<feature type="binding site" evidence="5">
    <location>
        <position position="260"/>
    </location>
    <ligand>
        <name>dimethylallyl diphosphate</name>
        <dbReference type="ChEBI" id="CHEBI:57623"/>
    </ligand>
</feature>
<dbReference type="NCBIfam" id="NF002187">
    <property type="entry name" value="PRK01045.1-1"/>
    <property type="match status" value="1"/>
</dbReference>
<keyword evidence="5" id="KW-0414">Isoprene biosynthesis</keyword>
<dbReference type="Proteomes" id="UP000014923">
    <property type="component" value="Unassembled WGS sequence"/>
</dbReference>
<feature type="binding site" evidence="5">
    <location>
        <position position="216"/>
    </location>
    <ligand>
        <name>dimethylallyl diphosphate</name>
        <dbReference type="ChEBI" id="CHEBI:57623"/>
    </ligand>
</feature>
<dbReference type="InterPro" id="IPR035104">
    <property type="entry name" value="Ribosomal_protein_S1-like"/>
</dbReference>
<feature type="binding site" evidence="5">
    <location>
        <position position="160"/>
    </location>
    <ligand>
        <name>(2E)-4-hydroxy-3-methylbut-2-enyl diphosphate</name>
        <dbReference type="ChEBI" id="CHEBI:128753"/>
    </ligand>
</feature>
<keyword evidence="1 5" id="KW-0004">4Fe-4S</keyword>
<evidence type="ECO:0000256" key="1">
    <source>
        <dbReference type="ARBA" id="ARBA00022485"/>
    </source>
</evidence>
<feature type="binding site" evidence="5">
    <location>
        <position position="218"/>
    </location>
    <ligand>
        <name>(2E)-4-hydroxy-3-methylbut-2-enyl diphosphate</name>
        <dbReference type="ChEBI" id="CHEBI:128753"/>
    </ligand>
</feature>
<feature type="binding site" evidence="5">
    <location>
        <position position="71"/>
    </location>
    <ligand>
        <name>(2E)-4-hydroxy-3-methylbut-2-enyl diphosphate</name>
        <dbReference type="ChEBI" id="CHEBI:128753"/>
    </ligand>
</feature>
<sequence length="633" mass="71695">MEILVAKSAGFCFGVKKAIEKAFNENGERVFTYGPIIHNKQVVEDLKNRGIEVVEDLENIKPKDKVIIRSHGIPKNEYKKLEEKGAIIVDATCPYVKHIHKIVEQRYSEGYKIIIVGDENHPEVKGINGWCDNTATIISDVNDIEKLNQNLGKVCLVAQTTFNQNKWYNLSSEIIKRAKEIIIYNTICSATDERQNEAIELSKQVDAMIIIGGKNSSNSRKLYEICKENCKKAIFIEDESELDLNDIKGLSKVGITAGASTPDYTIKAVIDKLHSVDIEKIEDDAKNEEHELDYEFKKLTVGEIVEGKVIHVTKDEVFFDIGYKSDGILPKELASNKEINLKDVFKVGDVYDLEVVKLSDKEGNVVLSRINIEKYDIIEELEKAKNEDKIIKVKLLGEIKGGYECSYNNIKAFLPESHSGITTKDDIKNIIGKEIEVNIIDVKLQKNDTIELIVSRKSILKNKLQEEKRRFIDELSFGQVLNGRIKSFIDSGIFVNVGPIDIFVPNSEVSWDRKVKPQKEFKINQEINVVVTKINKEENKVSGSIKRTMKEPWDEFILKYKEGDVVTGKVVAFTDYGAFVELIEGVEGLIHISQITTRRIDKPTDFLKIGQVVKPKIVGIDYEKKRVSLSLIA</sequence>
<dbReference type="CDD" id="cd04465">
    <property type="entry name" value="S1_RPS1_repeat_ec2_hs2"/>
    <property type="match status" value="1"/>
</dbReference>
<keyword evidence="5 7" id="KW-0560">Oxidoreductase</keyword>
<feature type="binding site" evidence="5">
    <location>
        <position position="260"/>
    </location>
    <ligand>
        <name>isopentenyl diphosphate</name>
        <dbReference type="ChEBI" id="CHEBI:128769"/>
    </ligand>
</feature>
<dbReference type="InterPro" id="IPR003029">
    <property type="entry name" value="S1_domain"/>
</dbReference>
<dbReference type="PRINTS" id="PR00681">
    <property type="entry name" value="RIBOSOMALS1"/>
</dbReference>
<feature type="binding site" evidence="5">
    <location>
        <position position="121"/>
    </location>
    <ligand>
        <name>(2E)-4-hydroxy-3-methylbut-2-enyl diphosphate</name>
        <dbReference type="ChEBI" id="CHEBI:128753"/>
    </ligand>
</feature>
<evidence type="ECO:0000256" key="3">
    <source>
        <dbReference type="ARBA" id="ARBA00023004"/>
    </source>
</evidence>
<dbReference type="HAMAP" id="MF_00191">
    <property type="entry name" value="IspH"/>
    <property type="match status" value="1"/>
</dbReference>
<feature type="binding site" evidence="5">
    <location>
        <position position="216"/>
    </location>
    <ligand>
        <name>isopentenyl diphosphate</name>
        <dbReference type="ChEBI" id="CHEBI:128769"/>
    </ligand>
</feature>
<dbReference type="GO" id="GO:0050992">
    <property type="term" value="P:dimethylallyl diphosphate biosynthetic process"/>
    <property type="evidence" value="ECO:0007669"/>
    <property type="project" value="UniProtKB-UniRule"/>
</dbReference>
<dbReference type="UniPathway" id="UPA00059">
    <property type="reaction ID" value="UER00105"/>
</dbReference>
<dbReference type="EC" id="1.17.7.4" evidence="5"/>
<feature type="binding site" evidence="5">
    <location>
        <position position="218"/>
    </location>
    <ligand>
        <name>dimethylallyl diphosphate</name>
        <dbReference type="ChEBI" id="CHEBI:57623"/>
    </ligand>
</feature>
<feature type="binding site" evidence="5">
    <location>
        <position position="217"/>
    </location>
    <ligand>
        <name>dimethylallyl diphosphate</name>
        <dbReference type="ChEBI" id="CHEBI:57623"/>
    </ligand>
</feature>
<feature type="binding site" evidence="5">
    <location>
        <position position="121"/>
    </location>
    <ligand>
        <name>isopentenyl diphosphate</name>
        <dbReference type="ChEBI" id="CHEBI:128769"/>
    </ligand>
</feature>
<feature type="binding site" evidence="5">
    <location>
        <position position="12"/>
    </location>
    <ligand>
        <name>[4Fe-4S] cluster</name>
        <dbReference type="ChEBI" id="CHEBI:49883"/>
    </ligand>
</feature>
<feature type="binding site" evidence="5">
    <location>
        <position position="216"/>
    </location>
    <ligand>
        <name>(2E)-4-hydroxy-3-methylbut-2-enyl diphosphate</name>
        <dbReference type="ChEBI" id="CHEBI:128753"/>
    </ligand>
</feature>
<proteinExistence type="inferred from homology"/>
<accession>R7RS98</accession>
<dbReference type="GO" id="GO:0019288">
    <property type="term" value="P:isopentenyl diphosphate biosynthetic process, methylerythritol 4-phosphate pathway"/>
    <property type="evidence" value="ECO:0007669"/>
    <property type="project" value="UniProtKB-UniRule"/>
</dbReference>
<dbReference type="PANTHER" id="PTHR30426">
    <property type="entry name" value="4-HYDROXY-3-METHYLBUT-2-ENYL DIPHOSPHATE REDUCTASE"/>
    <property type="match status" value="1"/>
</dbReference>
<feature type="binding site" evidence="5">
    <location>
        <position position="217"/>
    </location>
    <ligand>
        <name>(2E)-4-hydroxy-3-methylbut-2-enyl diphosphate</name>
        <dbReference type="ChEBI" id="CHEBI:128753"/>
    </ligand>
</feature>
<feature type="binding site" evidence="5">
    <location>
        <position position="38"/>
    </location>
    <ligand>
        <name>(2E)-4-hydroxy-3-methylbut-2-enyl diphosphate</name>
        <dbReference type="ChEBI" id="CHEBI:128753"/>
    </ligand>
</feature>
<dbReference type="SUPFAM" id="SSF50249">
    <property type="entry name" value="Nucleic acid-binding proteins"/>
    <property type="match status" value="4"/>
</dbReference>
<dbReference type="CDD" id="cd13944">
    <property type="entry name" value="lytB_ispH"/>
    <property type="match status" value="1"/>
</dbReference>
<feature type="binding site" evidence="5">
    <location>
        <position position="71"/>
    </location>
    <ligand>
        <name>isopentenyl diphosphate</name>
        <dbReference type="ChEBI" id="CHEBI:128769"/>
    </ligand>
</feature>
<comment type="pathway">
    <text evidence="5">Isoprenoid biosynthesis; isopentenyl diphosphate biosynthesis via DXP pathway; isopentenyl diphosphate from 1-deoxy-D-xylulose 5-phosphate: step 6/6.</text>
</comment>
<dbReference type="GO" id="GO:0016114">
    <property type="term" value="P:terpenoid biosynthetic process"/>
    <property type="evidence" value="ECO:0007669"/>
    <property type="project" value="UniProtKB-UniRule"/>
</dbReference>
<dbReference type="InterPro" id="IPR003451">
    <property type="entry name" value="LytB/IspH"/>
</dbReference>
<keyword evidence="8" id="KW-1185">Reference proteome</keyword>
<dbReference type="RefSeq" id="WP_018661991.1">
    <property type="nucleotide sequence ID" value="NZ_HF952018.1"/>
</dbReference>
<evidence type="ECO:0000256" key="2">
    <source>
        <dbReference type="ARBA" id="ARBA00022723"/>
    </source>
</evidence>
<name>R7RS98_9CLOT</name>
<evidence type="ECO:0000259" key="6">
    <source>
        <dbReference type="PROSITE" id="PS50126"/>
    </source>
</evidence>
<dbReference type="GO" id="GO:0051539">
    <property type="term" value="F:4 iron, 4 sulfur cluster binding"/>
    <property type="evidence" value="ECO:0007669"/>
    <property type="project" value="UniProtKB-UniRule"/>
</dbReference>
<reference evidence="7" key="1">
    <citation type="submission" date="2013-03" db="EMBL/GenBank/DDBJ databases">
        <title>Draft genome sequence of the hydrogen-ethanol-producing anaerobic alkalithermophilic Caloramator celere.</title>
        <authorList>
            <person name="Ciranna A."/>
            <person name="Larjo A."/>
            <person name="Kivisto A."/>
            <person name="Santala V."/>
            <person name="Roos C."/>
            <person name="Karp M."/>
        </authorList>
    </citation>
    <scope>NUCLEOTIDE SEQUENCE [LARGE SCALE GENOMIC DNA]</scope>
    <source>
        <strain evidence="7">DSM 8682</strain>
    </source>
</reference>
<feature type="active site" description="Proton donor" evidence="5">
    <location>
        <position position="123"/>
    </location>
</feature>
<dbReference type="SMART" id="SM00316">
    <property type="entry name" value="S1"/>
    <property type="match status" value="4"/>
</dbReference>
<feature type="binding site" evidence="5">
    <location>
        <position position="93"/>
    </location>
    <ligand>
        <name>[4Fe-4S] cluster</name>
        <dbReference type="ChEBI" id="CHEBI:49883"/>
    </ligand>
</feature>
<feature type="binding site" evidence="5">
    <location>
        <position position="218"/>
    </location>
    <ligand>
        <name>isopentenyl diphosphate</name>
        <dbReference type="ChEBI" id="CHEBI:128769"/>
    </ligand>
</feature>
<feature type="domain" description="S1 motif" evidence="6">
    <location>
        <begin position="302"/>
        <end position="370"/>
    </location>
</feature>
<dbReference type="eggNOG" id="COG0539">
    <property type="taxonomic scope" value="Bacteria"/>
</dbReference>
<feature type="binding site" evidence="5">
    <location>
        <position position="260"/>
    </location>
    <ligand>
        <name>(2E)-4-hydroxy-3-methylbut-2-enyl diphosphate</name>
        <dbReference type="ChEBI" id="CHEBI:128753"/>
    </ligand>
</feature>
<dbReference type="NCBIfam" id="NF000907">
    <property type="entry name" value="PRK00087.1"/>
    <property type="match status" value="1"/>
</dbReference>
<evidence type="ECO:0000313" key="7">
    <source>
        <dbReference type="EMBL" id="CDF58163.1"/>
    </source>
</evidence>
<comment type="catalytic activity">
    <reaction evidence="5">
        <text>isopentenyl diphosphate + 2 oxidized [2Fe-2S]-[ferredoxin] + H2O = (2E)-4-hydroxy-3-methylbut-2-enyl diphosphate + 2 reduced [2Fe-2S]-[ferredoxin] + 2 H(+)</text>
        <dbReference type="Rhea" id="RHEA:24488"/>
        <dbReference type="Rhea" id="RHEA-COMP:10000"/>
        <dbReference type="Rhea" id="RHEA-COMP:10001"/>
        <dbReference type="ChEBI" id="CHEBI:15377"/>
        <dbReference type="ChEBI" id="CHEBI:15378"/>
        <dbReference type="ChEBI" id="CHEBI:33737"/>
        <dbReference type="ChEBI" id="CHEBI:33738"/>
        <dbReference type="ChEBI" id="CHEBI:128753"/>
        <dbReference type="ChEBI" id="CHEBI:128769"/>
        <dbReference type="EC" id="1.17.7.4"/>
    </reaction>
</comment>
<comment type="function">
    <text evidence="5">Catalyzes the conversion of 1-hydroxy-2-methyl-2-(E)-butenyl 4-diphosphate (HMBPP) into a mixture of isopentenyl diphosphate (IPP) and dimethylallyl diphosphate (DMAPP). Acts in the terminal step of the DOXP/MEP pathway for isoprenoid precursor biosynthesis.</text>
</comment>
<feature type="domain" description="S1 motif" evidence="6">
    <location>
        <begin position="563"/>
        <end position="632"/>
    </location>
</feature>
<dbReference type="Pfam" id="PF02401">
    <property type="entry name" value="LYTB"/>
    <property type="match status" value="1"/>
</dbReference>
<dbReference type="GO" id="GO:0051745">
    <property type="term" value="F:4-hydroxy-3-methylbut-2-enyl diphosphate reductase activity"/>
    <property type="evidence" value="ECO:0007669"/>
    <property type="project" value="UniProtKB-UniRule"/>
</dbReference>
<feature type="binding site" evidence="5">
    <location>
        <position position="121"/>
    </location>
    <ligand>
        <name>dimethylallyl diphosphate</name>
        <dbReference type="ChEBI" id="CHEBI:57623"/>
    </ligand>
</feature>
<evidence type="ECO:0000313" key="8">
    <source>
        <dbReference type="Proteomes" id="UP000014923"/>
    </source>
</evidence>
<dbReference type="InterPro" id="IPR012340">
    <property type="entry name" value="NA-bd_OB-fold"/>
</dbReference>
<gene>
    <name evidence="5" type="primary">ispH</name>
    <name evidence="7" type="ORF">TCEL_00209</name>
</gene>
<dbReference type="OrthoDB" id="9804077at2"/>
<dbReference type="GO" id="GO:0003676">
    <property type="term" value="F:nucleic acid binding"/>
    <property type="evidence" value="ECO:0007669"/>
    <property type="project" value="InterPro"/>
</dbReference>
<comment type="cofactor">
    <cofactor evidence="5">
        <name>[4Fe-4S] cluster</name>
        <dbReference type="ChEBI" id="CHEBI:49883"/>
    </cofactor>
    <text evidence="5">Binds 1 [4Fe-4S] cluster per subunit.</text>
</comment>
<comment type="catalytic activity">
    <reaction evidence="5">
        <text>dimethylallyl diphosphate + 2 oxidized [2Fe-2S]-[ferredoxin] + H2O = (2E)-4-hydroxy-3-methylbut-2-enyl diphosphate + 2 reduced [2Fe-2S]-[ferredoxin] + 2 H(+)</text>
        <dbReference type="Rhea" id="RHEA:24825"/>
        <dbReference type="Rhea" id="RHEA-COMP:10000"/>
        <dbReference type="Rhea" id="RHEA-COMP:10001"/>
        <dbReference type="ChEBI" id="CHEBI:15377"/>
        <dbReference type="ChEBI" id="CHEBI:15378"/>
        <dbReference type="ChEBI" id="CHEBI:33737"/>
        <dbReference type="ChEBI" id="CHEBI:33738"/>
        <dbReference type="ChEBI" id="CHEBI:57623"/>
        <dbReference type="ChEBI" id="CHEBI:128753"/>
        <dbReference type="EC" id="1.17.7.4"/>
    </reaction>
</comment>
<keyword evidence="3 5" id="KW-0408">Iron</keyword>
<dbReference type="eggNOG" id="COG0761">
    <property type="taxonomic scope" value="Bacteria"/>
</dbReference>
<dbReference type="Gene3D" id="3.40.1010.20">
    <property type="entry name" value="4-hydroxy-3-methylbut-2-enyl diphosphate reductase, catalytic domain"/>
    <property type="match status" value="2"/>
</dbReference>
<dbReference type="AlphaFoldDB" id="R7RS98"/>
<dbReference type="PROSITE" id="PS50126">
    <property type="entry name" value="S1"/>
    <property type="match status" value="3"/>
</dbReference>
<protein>
    <recommendedName>
        <fullName evidence="5">4-hydroxy-3-methylbut-2-enyl diphosphate reductase</fullName>
        <shortName evidence="5">HMBPP reductase</shortName>
        <ecNumber evidence="5">1.17.7.4</ecNumber>
    </recommendedName>
</protein>
<comment type="pathway">
    <text evidence="5">Isoprenoid biosynthesis; dimethylallyl diphosphate biosynthesis; dimethylallyl diphosphate from (2E)-4-hydroxy-3-methylbutenyl diphosphate: step 1/1.</text>
</comment>
<dbReference type="Pfam" id="PF00575">
    <property type="entry name" value="S1"/>
    <property type="match status" value="3"/>
</dbReference>
<evidence type="ECO:0000256" key="5">
    <source>
        <dbReference type="HAMAP-Rule" id="MF_00191"/>
    </source>
</evidence>
<feature type="domain" description="S1 motif" evidence="6">
    <location>
        <begin position="478"/>
        <end position="546"/>
    </location>
</feature>
<dbReference type="PANTHER" id="PTHR30426:SF0">
    <property type="entry name" value="4-HYDROXY-3-METHYLBUT-2-ENYL DIPHOSPHATE REDUCTASE"/>
    <property type="match status" value="1"/>
</dbReference>
<organism evidence="7 8">
    <name type="scientific">Thermobrachium celere DSM 8682</name>
    <dbReference type="NCBI Taxonomy" id="941824"/>
    <lineage>
        <taxon>Bacteria</taxon>
        <taxon>Bacillati</taxon>
        <taxon>Bacillota</taxon>
        <taxon>Clostridia</taxon>
        <taxon>Eubacteriales</taxon>
        <taxon>Clostridiaceae</taxon>
        <taxon>Thermobrachium</taxon>
    </lineage>
</organism>
<feature type="binding site" evidence="5">
    <location>
        <position position="38"/>
    </location>
    <ligand>
        <name>isopentenyl diphosphate</name>
        <dbReference type="ChEBI" id="CHEBI:128769"/>
    </ligand>
</feature>
<feature type="binding site" evidence="5">
    <location>
        <position position="188"/>
    </location>
    <ligand>
        <name>[4Fe-4S] cluster</name>
        <dbReference type="ChEBI" id="CHEBI:49883"/>
    </ligand>
</feature>
<keyword evidence="4 5" id="KW-0411">Iron-sulfur</keyword>